<reference evidence="6 7" key="1">
    <citation type="submission" date="2020-07" db="EMBL/GenBank/DDBJ databases">
        <title>Taxonomic proposal: Crassvirales, a new order of highly abundant and diverse bacterial viruses.</title>
        <authorList>
            <person name="Shkoporov A.N."/>
            <person name="Stockdale S.R."/>
            <person name="Guerin E."/>
            <person name="Ross R.P."/>
            <person name="Hill C."/>
        </authorList>
    </citation>
    <scope>NUCLEOTIDE SEQUENCE [LARGE SCALE GENOMIC DNA]</scope>
</reference>
<dbReference type="Pfam" id="PF05105">
    <property type="entry name" value="Phage_holin_4_1"/>
    <property type="match status" value="1"/>
</dbReference>
<feature type="transmembrane region" description="Helical" evidence="5">
    <location>
        <begin position="34"/>
        <end position="57"/>
    </location>
</feature>
<accession>A0A7M1RRH0</accession>
<evidence type="ECO:0000256" key="1">
    <source>
        <dbReference type="ARBA" id="ARBA00004301"/>
    </source>
</evidence>
<keyword evidence="4 5" id="KW-0472">Membrane</keyword>
<dbReference type="RefSeq" id="YP_010112489.1">
    <property type="nucleotide sequence ID" value="NC_055892.1"/>
</dbReference>
<name>A0A7M1RRH0_9CAUD</name>
<keyword evidence="7" id="KW-1185">Reference proteome</keyword>
<dbReference type="Proteomes" id="UP000594117">
    <property type="component" value="Segment"/>
</dbReference>
<dbReference type="EMBL" id="MT774399">
    <property type="protein sequence ID" value="QOR57037.1"/>
    <property type="molecule type" value="Genomic_DNA"/>
</dbReference>
<evidence type="ECO:0000256" key="2">
    <source>
        <dbReference type="ARBA" id="ARBA00022692"/>
    </source>
</evidence>
<evidence type="ECO:0000313" key="7">
    <source>
        <dbReference type="Proteomes" id="UP000594117"/>
    </source>
</evidence>
<keyword evidence="2 5" id="KW-0812">Transmembrane</keyword>
<organism evidence="6 7">
    <name type="scientific">uncultured phage cr109_1</name>
    <dbReference type="NCBI Taxonomy" id="2772083"/>
    <lineage>
        <taxon>Viruses</taxon>
        <taxon>Duplodnaviria</taxon>
        <taxon>Heunggongvirae</taxon>
        <taxon>Uroviricota</taxon>
        <taxon>Caudoviricetes</taxon>
        <taxon>Crassvirales</taxon>
        <taxon>Suoliviridae</taxon>
        <taxon>Loutivirinae</taxon>
        <taxon>Buchavirus</taxon>
        <taxon>Buchavirus splanchnicus</taxon>
    </lineage>
</organism>
<dbReference type="InterPro" id="IPR006480">
    <property type="entry name" value="Phage_holin_4_1"/>
</dbReference>
<proteinExistence type="predicted"/>
<comment type="subcellular location">
    <subcellularLocation>
        <location evidence="1">Host membrane</location>
        <topology evidence="1">Multi-pass membrane protein</topology>
    </subcellularLocation>
</comment>
<evidence type="ECO:0000256" key="3">
    <source>
        <dbReference type="ARBA" id="ARBA00022989"/>
    </source>
</evidence>
<keyword evidence="3 5" id="KW-1133">Transmembrane helix</keyword>
<evidence type="ECO:0000256" key="5">
    <source>
        <dbReference type="SAM" id="Phobius"/>
    </source>
</evidence>
<dbReference type="GeneID" id="65130963"/>
<evidence type="ECO:0000256" key="4">
    <source>
        <dbReference type="ARBA" id="ARBA00023136"/>
    </source>
</evidence>
<sequence>MIHNIEDSIMTLFKSIFSSAGRFASSCFAGITSFLAPVLVAIIAATSFILIDVILGYKVSRKYGHKHIESYKLWKTINKVFEATLLIVGAYVIDTHIVTSLNLHAVEFVSGMICGTEFISWLESMKDLHPDCKICKVLEKVLGKVIKAKGEKYLGVDLDIKDFKPNNNDNSNNISS</sequence>
<protein>
    <submittedName>
        <fullName evidence="6">Holin</fullName>
    </submittedName>
</protein>
<dbReference type="GO" id="GO:0033644">
    <property type="term" value="C:host cell membrane"/>
    <property type="evidence" value="ECO:0007669"/>
    <property type="project" value="UniProtKB-SubCell"/>
</dbReference>
<evidence type="ECO:0000313" key="6">
    <source>
        <dbReference type="EMBL" id="QOR57037.1"/>
    </source>
</evidence>
<dbReference type="KEGG" id="vg:65130963"/>